<evidence type="ECO:0000256" key="8">
    <source>
        <dbReference type="ARBA" id="ARBA00033183"/>
    </source>
</evidence>
<dbReference type="GO" id="GO:0003723">
    <property type="term" value="F:RNA binding"/>
    <property type="evidence" value="ECO:0007669"/>
    <property type="project" value="UniProtKB-KW"/>
</dbReference>
<evidence type="ECO:0000256" key="3">
    <source>
        <dbReference type="ARBA" id="ARBA00022722"/>
    </source>
</evidence>
<evidence type="ECO:0000313" key="10">
    <source>
        <dbReference type="EMBL" id="MBW4669851.1"/>
    </source>
</evidence>
<evidence type="ECO:0000256" key="2">
    <source>
        <dbReference type="ARBA" id="ARBA00022150"/>
    </source>
</evidence>
<dbReference type="EMBL" id="JAHHGZ010000024">
    <property type="protein sequence ID" value="MBW4669851.1"/>
    <property type="molecule type" value="Genomic_DNA"/>
</dbReference>
<dbReference type="InterPro" id="IPR052216">
    <property type="entry name" value="CRISPR_Csm3_endoribonuclease"/>
</dbReference>
<evidence type="ECO:0000256" key="6">
    <source>
        <dbReference type="ARBA" id="ARBA00022884"/>
    </source>
</evidence>
<keyword evidence="5" id="KW-0378">Hydrolase</keyword>
<dbReference type="PANTHER" id="PTHR35579:SF3">
    <property type="entry name" value="CRISPR SYSTEM CMS ENDORIBONUCLEASE CSM3"/>
    <property type="match status" value="1"/>
</dbReference>
<proteinExistence type="inferred from homology"/>
<comment type="caution">
    <text evidence="10">The sequence shown here is derived from an EMBL/GenBank/DDBJ whole genome shotgun (WGS) entry which is preliminary data.</text>
</comment>
<evidence type="ECO:0000256" key="7">
    <source>
        <dbReference type="ARBA" id="ARBA00023118"/>
    </source>
</evidence>
<evidence type="ECO:0000313" key="11">
    <source>
        <dbReference type="Proteomes" id="UP000729701"/>
    </source>
</evidence>
<name>A0A951UUQ1_9CYAN</name>
<keyword evidence="3" id="KW-0540">Nuclease</keyword>
<evidence type="ECO:0000256" key="4">
    <source>
        <dbReference type="ARBA" id="ARBA00022759"/>
    </source>
</evidence>
<organism evidence="10 11">
    <name type="scientific">Cyanomargarita calcarea GSE-NOS-MK-12-04C</name>
    <dbReference type="NCBI Taxonomy" id="2839659"/>
    <lineage>
        <taxon>Bacteria</taxon>
        <taxon>Bacillati</taxon>
        <taxon>Cyanobacteriota</taxon>
        <taxon>Cyanophyceae</taxon>
        <taxon>Nostocales</taxon>
        <taxon>Cyanomargaritaceae</taxon>
        <taxon>Cyanomargarita</taxon>
    </lineage>
</organism>
<dbReference type="Proteomes" id="UP000729701">
    <property type="component" value="Unassembled WGS sequence"/>
</dbReference>
<accession>A0A951UUQ1</accession>
<dbReference type="InterPro" id="IPR013412">
    <property type="entry name" value="CRISPR-assoc_RAMP_Csm3"/>
</dbReference>
<dbReference type="GO" id="GO:0004519">
    <property type="term" value="F:endonuclease activity"/>
    <property type="evidence" value="ECO:0007669"/>
    <property type="project" value="UniProtKB-KW"/>
</dbReference>
<sequence>MPASLEQKPLLGKFILKSQIEVKTGLHIGGGGENLDIGGLDKPVIRDPLTQYPYLPGSSIKGKMRSIVERLTNKPLNRPSGSNTYRYESDDLADGFTETSGLLIRYEGASTCPVSRLFGSTGGNNCWIDTNIVASQGLERVQNTQRRYIAWASGGRTGRFVENASSQLNAGETVEEYIKAKGRNCPARLIVRDSHLSPQSAEQLKKVDTGLFMTEWKFENGIDRVTAAANPRQFERVPAGSIFEFELVYTVENAEQAIKDLENIAIALAILEDDALGGHGSRGYGKVEFKKFNFFYRDLEHYRRITNTPNSASEIEEIPSANNIQELLDNFSGLSENIQRRLPGS</sequence>
<dbReference type="GO" id="GO:0051607">
    <property type="term" value="P:defense response to virus"/>
    <property type="evidence" value="ECO:0007669"/>
    <property type="project" value="UniProtKB-KW"/>
</dbReference>
<evidence type="ECO:0000259" key="9">
    <source>
        <dbReference type="Pfam" id="PF03787"/>
    </source>
</evidence>
<dbReference type="PANTHER" id="PTHR35579">
    <property type="entry name" value="CRISPR SYSTEM CMS ENDORIBONUCLEASE CSM3"/>
    <property type="match status" value="1"/>
</dbReference>
<keyword evidence="4" id="KW-0255">Endonuclease</keyword>
<dbReference type="NCBIfam" id="TIGR02582">
    <property type="entry name" value="cas7_TM1809"/>
    <property type="match status" value="2"/>
</dbReference>
<reference evidence="10" key="1">
    <citation type="submission" date="2021-05" db="EMBL/GenBank/DDBJ databases">
        <authorList>
            <person name="Pietrasiak N."/>
            <person name="Ward R."/>
            <person name="Stajich J.E."/>
            <person name="Kurbessoian T."/>
        </authorList>
    </citation>
    <scope>NUCLEOTIDE SEQUENCE</scope>
    <source>
        <strain evidence="10">GSE-NOS-MK-12-04C</strain>
    </source>
</reference>
<dbReference type="InterPro" id="IPR005537">
    <property type="entry name" value="RAMP_III_fam"/>
</dbReference>
<feature type="domain" description="CRISPR type III-associated protein" evidence="9">
    <location>
        <begin position="20"/>
        <end position="288"/>
    </location>
</feature>
<comment type="similarity">
    <text evidence="1">Belongs to the CRISPR-associated Csm3 family.</text>
</comment>
<reference evidence="10" key="2">
    <citation type="journal article" date="2022" name="Microbiol. Resour. Announc.">
        <title>Metagenome Sequencing to Explore Phylogenomics of Terrestrial Cyanobacteria.</title>
        <authorList>
            <person name="Ward R.D."/>
            <person name="Stajich J.E."/>
            <person name="Johansen J.R."/>
            <person name="Huntemann M."/>
            <person name="Clum A."/>
            <person name="Foster B."/>
            <person name="Foster B."/>
            <person name="Roux S."/>
            <person name="Palaniappan K."/>
            <person name="Varghese N."/>
            <person name="Mukherjee S."/>
            <person name="Reddy T.B.K."/>
            <person name="Daum C."/>
            <person name="Copeland A."/>
            <person name="Chen I.A."/>
            <person name="Ivanova N.N."/>
            <person name="Kyrpides N.C."/>
            <person name="Shapiro N."/>
            <person name="Eloe-Fadrosh E.A."/>
            <person name="Pietrasiak N."/>
        </authorList>
    </citation>
    <scope>NUCLEOTIDE SEQUENCE</scope>
    <source>
        <strain evidence="10">GSE-NOS-MK-12-04C</strain>
    </source>
</reference>
<dbReference type="GO" id="GO:0016787">
    <property type="term" value="F:hydrolase activity"/>
    <property type="evidence" value="ECO:0007669"/>
    <property type="project" value="UniProtKB-KW"/>
</dbReference>
<evidence type="ECO:0000256" key="1">
    <source>
        <dbReference type="ARBA" id="ARBA00006342"/>
    </source>
</evidence>
<keyword evidence="7" id="KW-0051">Antiviral defense</keyword>
<dbReference type="AlphaFoldDB" id="A0A951UUQ1"/>
<evidence type="ECO:0000256" key="5">
    <source>
        <dbReference type="ARBA" id="ARBA00022801"/>
    </source>
</evidence>
<dbReference type="Pfam" id="PF03787">
    <property type="entry name" value="RAMPs"/>
    <property type="match status" value="1"/>
</dbReference>
<gene>
    <name evidence="10" type="primary">csm3</name>
    <name evidence="10" type="ORF">KME60_21170</name>
</gene>
<keyword evidence="6" id="KW-0694">RNA-binding</keyword>
<protein>
    <recommendedName>
        <fullName evidence="2">CRISPR system Cms endoribonuclease Csm3</fullName>
    </recommendedName>
    <alternativeName>
        <fullName evidence="8">CRISPR type III A-associated RAMP protein Csm3</fullName>
    </alternativeName>
</protein>